<keyword evidence="5 6" id="KW-0472">Membrane</keyword>
<evidence type="ECO:0000313" key="8">
    <source>
        <dbReference type="Proteomes" id="UP000198287"/>
    </source>
</evidence>
<dbReference type="GO" id="GO:0007605">
    <property type="term" value="P:sensory perception of sound"/>
    <property type="evidence" value="ECO:0007669"/>
    <property type="project" value="UniProtKB-ARBA"/>
</dbReference>
<keyword evidence="4 6" id="KW-1133">Transmembrane helix</keyword>
<comment type="caution">
    <text evidence="7">The sequence shown here is derived from an EMBL/GenBank/DDBJ whole genome shotgun (WGS) entry which is preliminary data.</text>
</comment>
<dbReference type="STRING" id="158441.A0A226DM14"/>
<name>A0A226DM14_FOLCA</name>
<dbReference type="PANTHER" id="PTHR31548:SF1">
    <property type="entry name" value="LD47387P"/>
    <property type="match status" value="1"/>
</dbReference>
<dbReference type="AlphaFoldDB" id="A0A226DM14"/>
<accession>A0A226DM14</accession>
<dbReference type="OMA" id="HLGYSFY"/>
<evidence type="ECO:0000313" key="7">
    <source>
        <dbReference type="EMBL" id="OXA45697.1"/>
    </source>
</evidence>
<dbReference type="EMBL" id="LNIX01000017">
    <property type="protein sequence ID" value="OXA45697.1"/>
    <property type="molecule type" value="Genomic_DNA"/>
</dbReference>
<organism evidence="7 8">
    <name type="scientific">Folsomia candida</name>
    <name type="common">Springtail</name>
    <dbReference type="NCBI Taxonomy" id="158441"/>
    <lineage>
        <taxon>Eukaryota</taxon>
        <taxon>Metazoa</taxon>
        <taxon>Ecdysozoa</taxon>
        <taxon>Arthropoda</taxon>
        <taxon>Hexapoda</taxon>
        <taxon>Collembola</taxon>
        <taxon>Entomobryomorpha</taxon>
        <taxon>Isotomoidea</taxon>
        <taxon>Isotomidae</taxon>
        <taxon>Proisotominae</taxon>
        <taxon>Folsomia</taxon>
    </lineage>
</organism>
<evidence type="ECO:0000256" key="3">
    <source>
        <dbReference type="ARBA" id="ARBA00022692"/>
    </source>
</evidence>
<comment type="similarity">
    <text evidence="2">Belongs to the clarin family.</text>
</comment>
<gene>
    <name evidence="7" type="ORF">Fcan01_19588</name>
</gene>
<evidence type="ECO:0000256" key="4">
    <source>
        <dbReference type="ARBA" id="ARBA00022989"/>
    </source>
</evidence>
<evidence type="ECO:0000256" key="6">
    <source>
        <dbReference type="SAM" id="Phobius"/>
    </source>
</evidence>
<evidence type="ECO:0000256" key="2">
    <source>
        <dbReference type="ARBA" id="ARBA00005787"/>
    </source>
</evidence>
<dbReference type="PANTHER" id="PTHR31548">
    <property type="entry name" value="CLARIN"/>
    <property type="match status" value="1"/>
</dbReference>
<evidence type="ECO:0000256" key="1">
    <source>
        <dbReference type="ARBA" id="ARBA00004141"/>
    </source>
</evidence>
<dbReference type="OrthoDB" id="10012538at2759"/>
<dbReference type="Pfam" id="PF25807">
    <property type="entry name" value="Clarin-2"/>
    <property type="match status" value="1"/>
</dbReference>
<keyword evidence="8" id="KW-1185">Reference proteome</keyword>
<keyword evidence="3 6" id="KW-0812">Transmembrane</keyword>
<reference evidence="7 8" key="1">
    <citation type="submission" date="2015-12" db="EMBL/GenBank/DDBJ databases">
        <title>The genome of Folsomia candida.</title>
        <authorList>
            <person name="Faddeeva A."/>
            <person name="Derks M.F."/>
            <person name="Anvar Y."/>
            <person name="Smit S."/>
            <person name="Van Straalen N."/>
            <person name="Roelofs D."/>
        </authorList>
    </citation>
    <scope>NUCLEOTIDE SEQUENCE [LARGE SCALE GENOMIC DNA]</scope>
    <source>
        <strain evidence="7 8">VU population</strain>
        <tissue evidence="7">Whole body</tissue>
    </source>
</reference>
<feature type="transmembrane region" description="Helical" evidence="6">
    <location>
        <begin position="88"/>
        <end position="118"/>
    </location>
</feature>
<protein>
    <submittedName>
        <fullName evidence="7">Clarin-3</fullName>
    </submittedName>
</protein>
<dbReference type="Gene3D" id="1.20.140.150">
    <property type="match status" value="1"/>
</dbReference>
<dbReference type="GO" id="GO:0016020">
    <property type="term" value="C:membrane"/>
    <property type="evidence" value="ECO:0007669"/>
    <property type="project" value="UniProtKB-SubCell"/>
</dbReference>
<proteinExistence type="inferred from homology"/>
<feature type="transmembrane region" description="Helical" evidence="6">
    <location>
        <begin position="130"/>
        <end position="150"/>
    </location>
</feature>
<dbReference type="Proteomes" id="UP000198287">
    <property type="component" value="Unassembled WGS sequence"/>
</dbReference>
<dbReference type="InterPro" id="IPR026748">
    <property type="entry name" value="Clarin"/>
</dbReference>
<feature type="transmembrane region" description="Helical" evidence="6">
    <location>
        <begin position="180"/>
        <end position="203"/>
    </location>
</feature>
<sequence>MSGHTFRRGMTFVTFITCCASLALLLAALSTQHWIVARARRTTSSSSEGHLNLGLFYGRKNLNVAYGWRPSDINVIEMLNSDSHFMSYGLWVTTIGCVCMAILFAVFSAVFALINTATTPVEAITGIPGLYLWNACALASNLGTLISWGIQYHLKLRHNILPLEDRKNNWTSEGLAVLGYSFWFVVGAAIIHILNLVLVFLGAHQNNSEIHRMHKPIQEEKTNGAIMLY</sequence>
<comment type="subcellular location">
    <subcellularLocation>
        <location evidence="1">Membrane</location>
        <topology evidence="1">Multi-pass membrane protein</topology>
    </subcellularLocation>
</comment>
<evidence type="ECO:0000256" key="5">
    <source>
        <dbReference type="ARBA" id="ARBA00023136"/>
    </source>
</evidence>